<name>A0AAV1AJZ9_VICFA</name>
<dbReference type="PANTHER" id="PTHR19375">
    <property type="entry name" value="HEAT SHOCK PROTEIN 70KDA"/>
    <property type="match status" value="1"/>
</dbReference>
<dbReference type="Gene3D" id="3.30.420.40">
    <property type="match status" value="2"/>
</dbReference>
<keyword evidence="5" id="KW-1185">Reference proteome</keyword>
<dbReference type="EMBL" id="OX451739">
    <property type="protein sequence ID" value="CAI8610369.1"/>
    <property type="molecule type" value="Genomic_DNA"/>
</dbReference>
<evidence type="ECO:0000256" key="3">
    <source>
        <dbReference type="RuleBase" id="RU003322"/>
    </source>
</evidence>
<dbReference type="Proteomes" id="UP001157006">
    <property type="component" value="Chromosome 4"/>
</dbReference>
<dbReference type="PRINTS" id="PR00301">
    <property type="entry name" value="HEATSHOCK70"/>
</dbReference>
<reference evidence="4 5" key="1">
    <citation type="submission" date="2023-01" db="EMBL/GenBank/DDBJ databases">
        <authorList>
            <person name="Kreplak J."/>
        </authorList>
    </citation>
    <scope>NUCLEOTIDE SEQUENCE [LARGE SCALE GENOMIC DNA]</scope>
</reference>
<dbReference type="GO" id="GO:0140662">
    <property type="term" value="F:ATP-dependent protein folding chaperone"/>
    <property type="evidence" value="ECO:0007669"/>
    <property type="project" value="InterPro"/>
</dbReference>
<dbReference type="Gene3D" id="2.60.34.10">
    <property type="entry name" value="Substrate Binding Domain Of DNAk, Chain A, domain 1"/>
    <property type="match status" value="1"/>
</dbReference>
<dbReference type="InterPro" id="IPR043129">
    <property type="entry name" value="ATPase_NBD"/>
</dbReference>
<dbReference type="FunFam" id="2.60.34.10:FF:000019">
    <property type="entry name" value="Heat shock 70 kDa protein 8"/>
    <property type="match status" value="1"/>
</dbReference>
<evidence type="ECO:0000256" key="1">
    <source>
        <dbReference type="ARBA" id="ARBA00022741"/>
    </source>
</evidence>
<gene>
    <name evidence="4" type="ORF">VFH_IV179240</name>
</gene>
<evidence type="ECO:0000313" key="4">
    <source>
        <dbReference type="EMBL" id="CAI8610369.1"/>
    </source>
</evidence>
<dbReference type="Gene3D" id="3.90.640.10">
    <property type="entry name" value="Actin, Chain A, domain 4"/>
    <property type="match status" value="1"/>
</dbReference>
<dbReference type="InterPro" id="IPR013126">
    <property type="entry name" value="Hsp_70_fam"/>
</dbReference>
<dbReference type="GO" id="GO:0005524">
    <property type="term" value="F:ATP binding"/>
    <property type="evidence" value="ECO:0007669"/>
    <property type="project" value="UniProtKB-KW"/>
</dbReference>
<evidence type="ECO:0000256" key="2">
    <source>
        <dbReference type="ARBA" id="ARBA00022840"/>
    </source>
</evidence>
<evidence type="ECO:0000313" key="5">
    <source>
        <dbReference type="Proteomes" id="UP001157006"/>
    </source>
</evidence>
<keyword evidence="1 3" id="KW-0547">Nucleotide-binding</keyword>
<organism evidence="4 5">
    <name type="scientific">Vicia faba</name>
    <name type="common">Broad bean</name>
    <name type="synonym">Faba vulgaris</name>
    <dbReference type="NCBI Taxonomy" id="3906"/>
    <lineage>
        <taxon>Eukaryota</taxon>
        <taxon>Viridiplantae</taxon>
        <taxon>Streptophyta</taxon>
        <taxon>Embryophyta</taxon>
        <taxon>Tracheophyta</taxon>
        <taxon>Spermatophyta</taxon>
        <taxon>Magnoliopsida</taxon>
        <taxon>eudicotyledons</taxon>
        <taxon>Gunneridae</taxon>
        <taxon>Pentapetalae</taxon>
        <taxon>rosids</taxon>
        <taxon>fabids</taxon>
        <taxon>Fabales</taxon>
        <taxon>Fabaceae</taxon>
        <taxon>Papilionoideae</taxon>
        <taxon>50 kb inversion clade</taxon>
        <taxon>NPAAA clade</taxon>
        <taxon>Hologalegina</taxon>
        <taxon>IRL clade</taxon>
        <taxon>Fabeae</taxon>
        <taxon>Vicia</taxon>
    </lineage>
</organism>
<keyword evidence="2 3" id="KW-0067">ATP-binding</keyword>
<proteinExistence type="inferred from homology"/>
<dbReference type="InterPro" id="IPR029047">
    <property type="entry name" value="HSP70_peptide-bd_sf"/>
</dbReference>
<accession>A0AAV1AJZ9</accession>
<dbReference type="SUPFAM" id="SSF53067">
    <property type="entry name" value="Actin-like ATPase domain"/>
    <property type="match status" value="2"/>
</dbReference>
<sequence length="559" mass="61965">MTEPASCSQRTKKKKSPTLGEITIGIDIGTSPCSISIWNGFEIEVFKETLKEMIKSPREVFKDDAFSIGVSSEVTLSSEHEDTLFKLKRLFDIVDSDSAVYKSVDFPFLMHTLDIKVHPFIAAFVNKVWRSTTAVELLEKFLVELRLMVGAQLKRPIRNVVFAVPVSFSRLQLYRIHCACAKAGLKVIRTMPQPTAVALLYALDHSVSEISKMALIFNMDSGYCDVAVTAIAAGKCRIKALTGSSIGGEDLLGNMICHLVPDSVNRIKKRIHEDTEIKSMALLRCTIQEAITRLSSQTSVEVDLDMGDDLKIHKVVTREQFEEVNKEVFDKCERLIIQCLHDAKVEVDDINDVIIVGGCYNIPKVKNLVTKICKRKELYTYINPFEGAIYGAAVAGAIASGIRFMYGKLQLFDFHATLVAIGIRANGNNFVPVIPRNTSLPTTRHVACTTIHDNQNAALIVVYEGEGQKAEENHLLGYFKITEIPEASKGVPEINVCMEIDRENRLTVTASVWMPGALQSAIPVSVAGMTKFAGEQHAWSAESLIRRYGDSMDLVTLVN</sequence>
<dbReference type="SUPFAM" id="SSF100920">
    <property type="entry name" value="Heat shock protein 70kD (HSP70), peptide-binding domain"/>
    <property type="match status" value="1"/>
</dbReference>
<dbReference type="AlphaFoldDB" id="A0AAV1AJZ9"/>
<protein>
    <submittedName>
        <fullName evidence="4">Uncharacterized protein</fullName>
    </submittedName>
</protein>
<comment type="similarity">
    <text evidence="3">Belongs to the heat shock protein 70 family.</text>
</comment>
<dbReference type="Pfam" id="PF00012">
    <property type="entry name" value="HSP70"/>
    <property type="match status" value="1"/>
</dbReference>
<dbReference type="Gene3D" id="3.30.30.30">
    <property type="match status" value="1"/>
</dbReference>